<dbReference type="EMBL" id="KN818285">
    <property type="protein sequence ID" value="KIL61373.1"/>
    <property type="molecule type" value="Genomic_DNA"/>
</dbReference>
<dbReference type="AlphaFoldDB" id="A0A0C2WYA0"/>
<keyword evidence="3" id="KW-1185">Reference proteome</keyword>
<feature type="region of interest" description="Disordered" evidence="1">
    <location>
        <begin position="30"/>
        <end position="77"/>
    </location>
</feature>
<dbReference type="Proteomes" id="UP000054549">
    <property type="component" value="Unassembled WGS sequence"/>
</dbReference>
<evidence type="ECO:0000313" key="2">
    <source>
        <dbReference type="EMBL" id="KIL61373.1"/>
    </source>
</evidence>
<evidence type="ECO:0000256" key="1">
    <source>
        <dbReference type="SAM" id="MobiDB-lite"/>
    </source>
</evidence>
<dbReference type="InParanoid" id="A0A0C2WYA0"/>
<accession>A0A0C2WYA0</accession>
<name>A0A0C2WYA0_AMAMK</name>
<organism evidence="2 3">
    <name type="scientific">Amanita muscaria (strain Koide BX008)</name>
    <dbReference type="NCBI Taxonomy" id="946122"/>
    <lineage>
        <taxon>Eukaryota</taxon>
        <taxon>Fungi</taxon>
        <taxon>Dikarya</taxon>
        <taxon>Basidiomycota</taxon>
        <taxon>Agaricomycotina</taxon>
        <taxon>Agaricomycetes</taxon>
        <taxon>Agaricomycetidae</taxon>
        <taxon>Agaricales</taxon>
        <taxon>Pluteineae</taxon>
        <taxon>Amanitaceae</taxon>
        <taxon>Amanita</taxon>
    </lineage>
</organism>
<protein>
    <submittedName>
        <fullName evidence="2">Uncharacterized protein</fullName>
    </submittedName>
</protein>
<sequence>MAGRLTEDPNRAKTPDYTTEAFAPLRVALTTGDGTKEEAIHGNSRKTDAKTRFAPSTQQRHRAMQSATKSLRGGKCQ</sequence>
<feature type="compositionally biased region" description="Basic and acidic residues" evidence="1">
    <location>
        <begin position="34"/>
        <end position="51"/>
    </location>
</feature>
<reference evidence="2 3" key="1">
    <citation type="submission" date="2014-04" db="EMBL/GenBank/DDBJ databases">
        <title>Evolutionary Origins and Diversification of the Mycorrhizal Mutualists.</title>
        <authorList>
            <consortium name="DOE Joint Genome Institute"/>
            <consortium name="Mycorrhizal Genomics Consortium"/>
            <person name="Kohler A."/>
            <person name="Kuo A."/>
            <person name="Nagy L.G."/>
            <person name="Floudas D."/>
            <person name="Copeland A."/>
            <person name="Barry K.W."/>
            <person name="Cichocki N."/>
            <person name="Veneault-Fourrey C."/>
            <person name="LaButti K."/>
            <person name="Lindquist E.A."/>
            <person name="Lipzen A."/>
            <person name="Lundell T."/>
            <person name="Morin E."/>
            <person name="Murat C."/>
            <person name="Riley R."/>
            <person name="Ohm R."/>
            <person name="Sun H."/>
            <person name="Tunlid A."/>
            <person name="Henrissat B."/>
            <person name="Grigoriev I.V."/>
            <person name="Hibbett D.S."/>
            <person name="Martin F."/>
        </authorList>
    </citation>
    <scope>NUCLEOTIDE SEQUENCE [LARGE SCALE GENOMIC DNA]</scope>
    <source>
        <strain evidence="2 3">Koide BX008</strain>
    </source>
</reference>
<gene>
    <name evidence="2" type="ORF">M378DRAFT_167015</name>
</gene>
<evidence type="ECO:0000313" key="3">
    <source>
        <dbReference type="Proteomes" id="UP000054549"/>
    </source>
</evidence>
<proteinExistence type="predicted"/>
<dbReference type="HOGENOM" id="CLU_2637586_0_0_1"/>